<evidence type="ECO:0000256" key="1">
    <source>
        <dbReference type="ARBA" id="ARBA00004651"/>
    </source>
</evidence>
<dbReference type="EMBL" id="FTNL01000007">
    <property type="protein sequence ID" value="SIR15488.1"/>
    <property type="molecule type" value="Genomic_DNA"/>
</dbReference>
<evidence type="ECO:0000259" key="7">
    <source>
        <dbReference type="Pfam" id="PF02706"/>
    </source>
</evidence>
<evidence type="ECO:0000313" key="8">
    <source>
        <dbReference type="EMBL" id="SIR15488.1"/>
    </source>
</evidence>
<evidence type="ECO:0000256" key="6">
    <source>
        <dbReference type="SAM" id="Phobius"/>
    </source>
</evidence>
<dbReference type="Proteomes" id="UP000186808">
    <property type="component" value="Unassembled WGS sequence"/>
</dbReference>
<keyword evidence="4 6" id="KW-1133">Transmembrane helix</keyword>
<dbReference type="InterPro" id="IPR003856">
    <property type="entry name" value="LPS_length_determ_N"/>
</dbReference>
<keyword evidence="10" id="KW-1185">Reference proteome</keyword>
<reference evidence="9 11" key="2">
    <citation type="submission" date="2018-06" db="EMBL/GenBank/DDBJ databases">
        <authorList>
            <consortium name="Pathogen Informatics"/>
            <person name="Doyle S."/>
        </authorList>
    </citation>
    <scope>NUCLEOTIDE SEQUENCE [LARGE SCALE GENOMIC DNA]</scope>
    <source>
        <strain evidence="9 11">NCTC11401</strain>
    </source>
</reference>
<accession>A0A377GN71</accession>
<keyword evidence="2" id="KW-1003">Cell membrane</keyword>
<keyword evidence="9" id="KW-0418">Kinase</keyword>
<evidence type="ECO:0000256" key="5">
    <source>
        <dbReference type="ARBA" id="ARBA00023136"/>
    </source>
</evidence>
<feature type="transmembrane region" description="Helical" evidence="6">
    <location>
        <begin position="23"/>
        <end position="43"/>
    </location>
</feature>
<dbReference type="PANTHER" id="PTHR32309">
    <property type="entry name" value="TYROSINE-PROTEIN KINASE"/>
    <property type="match status" value="1"/>
</dbReference>
<dbReference type="STRING" id="464.Lgor_0833"/>
<dbReference type="OrthoDB" id="6210130at2"/>
<evidence type="ECO:0000256" key="2">
    <source>
        <dbReference type="ARBA" id="ARBA00022475"/>
    </source>
</evidence>
<dbReference type="GO" id="GO:0005886">
    <property type="term" value="C:plasma membrane"/>
    <property type="evidence" value="ECO:0007669"/>
    <property type="project" value="UniProtKB-SubCell"/>
</dbReference>
<gene>
    <name evidence="9" type="primary">ptk</name>
    <name evidence="9" type="ORF">NCTC11401_03103</name>
    <name evidence="8" type="ORF">SAMN05421777_10765</name>
</gene>
<keyword evidence="5 6" id="KW-0472">Membrane</keyword>
<proteinExistence type="predicted"/>
<protein>
    <submittedName>
        <fullName evidence="9">Tyrosine-protein kinase ptk</fullName>
        <ecNumber evidence="9">2.7.10.-</ecNumber>
    </submittedName>
    <submittedName>
        <fullName evidence="8">Uncharacterized protein involved in exopolysaccharide biosynthesis</fullName>
    </submittedName>
</protein>
<keyword evidence="9" id="KW-0808">Transferase</keyword>
<evidence type="ECO:0000313" key="10">
    <source>
        <dbReference type="Proteomes" id="UP000186808"/>
    </source>
</evidence>
<dbReference type="InterPro" id="IPR050445">
    <property type="entry name" value="Bact_polysacc_biosynth/exp"/>
</dbReference>
<dbReference type="Proteomes" id="UP000254374">
    <property type="component" value="Unassembled WGS sequence"/>
</dbReference>
<evidence type="ECO:0000313" key="9">
    <source>
        <dbReference type="EMBL" id="STO26249.1"/>
    </source>
</evidence>
<dbReference type="Pfam" id="PF02706">
    <property type="entry name" value="Wzz"/>
    <property type="match status" value="1"/>
</dbReference>
<reference evidence="8 10" key="1">
    <citation type="submission" date="2017-01" db="EMBL/GenBank/DDBJ databases">
        <authorList>
            <person name="Varghese N."/>
            <person name="Submissions S."/>
        </authorList>
    </citation>
    <scope>NUCLEOTIDE SEQUENCE [LARGE SCALE GENOMIC DNA]</scope>
    <source>
        <strain evidence="8 10">ATCC 33342</strain>
    </source>
</reference>
<evidence type="ECO:0000256" key="3">
    <source>
        <dbReference type="ARBA" id="ARBA00022692"/>
    </source>
</evidence>
<name>A0A377GN71_9GAMM</name>
<dbReference type="GO" id="GO:0016301">
    <property type="term" value="F:kinase activity"/>
    <property type="evidence" value="ECO:0007669"/>
    <property type="project" value="UniProtKB-KW"/>
</dbReference>
<dbReference type="AlphaFoldDB" id="A0A377GN71"/>
<dbReference type="EMBL" id="UGGV01000001">
    <property type="protein sequence ID" value="STO26249.1"/>
    <property type="molecule type" value="Genomic_DNA"/>
</dbReference>
<dbReference type="EC" id="2.7.10.-" evidence="9"/>
<evidence type="ECO:0000313" key="11">
    <source>
        <dbReference type="Proteomes" id="UP000254374"/>
    </source>
</evidence>
<feature type="domain" description="Polysaccharide chain length determinant N-terminal" evidence="7">
    <location>
        <begin position="15"/>
        <end position="95"/>
    </location>
</feature>
<organism evidence="9 11">
    <name type="scientific">Fluoribacter gormanii</name>
    <dbReference type="NCBI Taxonomy" id="464"/>
    <lineage>
        <taxon>Bacteria</taxon>
        <taxon>Pseudomonadati</taxon>
        <taxon>Pseudomonadota</taxon>
        <taxon>Gammaproteobacteria</taxon>
        <taxon>Legionellales</taxon>
        <taxon>Legionellaceae</taxon>
        <taxon>Fluoribacter</taxon>
    </lineage>
</organism>
<keyword evidence="3 6" id="KW-0812">Transmembrane</keyword>
<evidence type="ECO:0000256" key="4">
    <source>
        <dbReference type="ARBA" id="ARBA00022989"/>
    </source>
</evidence>
<comment type="subcellular location">
    <subcellularLocation>
        <location evidence="1">Cell membrane</location>
        <topology evidence="1">Multi-pass membrane protein</topology>
    </subcellularLocation>
</comment>
<dbReference type="RefSeq" id="WP_058467340.1">
    <property type="nucleotide sequence ID" value="NZ_CAAAIX010000005.1"/>
</dbReference>
<sequence length="477" mass="54252">MEAITDNYYALYIYLDAFWRRRYLIVTCILITPFLALLSATLLPKTYKASISIAINKIVTPSLKDVSNTIDITQQFAGLKAYLSSPSVLEKTVVETNLVPANSSEKIVQQAADELKKKLKITLVGEDVVQIDLAQSSPNYLSNILNTLGNKLIERLNAQNLSVTNSSLIVLENELKNQEETTNKSIDTLNHYVDTHADLTPAYRDIYFARLREITSELGENKIRYNTLLTEQKELYGMIIKLNPQIGQIENAILENENKLFAMRLTYTDNFPGVKALIQRGELLRAERDKLYKQYQNIDDNTIQALWNMAIVPSNNKNEQPNPTLTSQLEKLRDMQLKTKGLTQQISDLSNQQKDINKKLRLIDTTSKTISKLNQIVKNNQNAYSDLLNRYNLLKMTINLNQTNGSSSAQIVAYPQKPIKSLARPPLFFFIIGIFSGIFLGFSLAIIFEFMDNTVRRRRDIEAIGDIKVICRVEQLA</sequence>
<dbReference type="PANTHER" id="PTHR32309:SF31">
    <property type="entry name" value="CAPSULAR EXOPOLYSACCHARIDE FAMILY"/>
    <property type="match status" value="1"/>
</dbReference>
<feature type="transmembrane region" description="Helical" evidence="6">
    <location>
        <begin position="427"/>
        <end position="448"/>
    </location>
</feature>